<feature type="domain" description="ChsH2 rubredoxin-like zinc ribbon" evidence="2">
    <location>
        <begin position="19"/>
        <end position="48"/>
    </location>
</feature>
<sequence>MMNRVAIAEGLFTWPSENPALLGSRCKNCGIAQFPAGDSCMACGSQEVVREELPRRGTLWTWTIQQFMPKPPYNSGETMETFTPYGVGYVELPGGVRVEGRLTENDPAKLEIGMEMEVVFDTFRKDENGDEVVSFFFKPVQDN</sequence>
<organism evidence="3 4">
    <name type="scientific">Halioglobus japonicus</name>
    <dbReference type="NCBI Taxonomy" id="930805"/>
    <lineage>
        <taxon>Bacteria</taxon>
        <taxon>Pseudomonadati</taxon>
        <taxon>Pseudomonadota</taxon>
        <taxon>Gammaproteobacteria</taxon>
        <taxon>Cellvibrionales</taxon>
        <taxon>Halieaceae</taxon>
        <taxon>Halioglobus</taxon>
    </lineage>
</organism>
<evidence type="ECO:0000259" key="1">
    <source>
        <dbReference type="Pfam" id="PF01796"/>
    </source>
</evidence>
<dbReference type="Pfam" id="PF01796">
    <property type="entry name" value="OB_ChsH2_C"/>
    <property type="match status" value="1"/>
</dbReference>
<dbReference type="Pfam" id="PF12172">
    <property type="entry name" value="zf-ChsH2"/>
    <property type="match status" value="1"/>
</dbReference>
<name>A0AAP8MGD9_9GAMM</name>
<gene>
    <name evidence="3" type="ORF">C0029_01570</name>
</gene>
<feature type="domain" description="ChsH2 C-terminal OB-fold" evidence="1">
    <location>
        <begin position="51"/>
        <end position="121"/>
    </location>
</feature>
<evidence type="ECO:0000259" key="2">
    <source>
        <dbReference type="Pfam" id="PF12172"/>
    </source>
</evidence>
<evidence type="ECO:0000313" key="3">
    <source>
        <dbReference type="EMBL" id="PLW87312.1"/>
    </source>
</evidence>
<dbReference type="Proteomes" id="UP000235162">
    <property type="component" value="Unassembled WGS sequence"/>
</dbReference>
<dbReference type="InterPro" id="IPR022002">
    <property type="entry name" value="ChsH2_Znr"/>
</dbReference>
<dbReference type="KEGG" id="hja:BST95_16635"/>
<dbReference type="InterPro" id="IPR002878">
    <property type="entry name" value="ChsH2_C"/>
</dbReference>
<proteinExistence type="predicted"/>
<comment type="caution">
    <text evidence="3">The sequence shown here is derived from an EMBL/GenBank/DDBJ whole genome shotgun (WGS) entry which is preliminary data.</text>
</comment>
<accession>A0AAP8MGD9</accession>
<dbReference type="PANTHER" id="PTHR34075">
    <property type="entry name" value="BLR3430 PROTEIN"/>
    <property type="match status" value="1"/>
</dbReference>
<dbReference type="EMBL" id="PKUR01000001">
    <property type="protein sequence ID" value="PLW87312.1"/>
    <property type="molecule type" value="Genomic_DNA"/>
</dbReference>
<dbReference type="PANTHER" id="PTHR34075:SF5">
    <property type="entry name" value="BLR3430 PROTEIN"/>
    <property type="match status" value="1"/>
</dbReference>
<dbReference type="RefSeq" id="WP_066050021.1">
    <property type="nucleotide sequence ID" value="NZ_BMYL01000001.1"/>
</dbReference>
<dbReference type="AlphaFoldDB" id="A0AAP8MGD9"/>
<dbReference type="SUPFAM" id="SSF50249">
    <property type="entry name" value="Nucleic acid-binding proteins"/>
    <property type="match status" value="1"/>
</dbReference>
<protein>
    <submittedName>
        <fullName evidence="3">DNA-binding protein</fullName>
    </submittedName>
</protein>
<dbReference type="InterPro" id="IPR012340">
    <property type="entry name" value="NA-bd_OB-fold"/>
</dbReference>
<dbReference type="InterPro" id="IPR052513">
    <property type="entry name" value="Thioester_dehydratase-like"/>
</dbReference>
<dbReference type="GO" id="GO:0003677">
    <property type="term" value="F:DNA binding"/>
    <property type="evidence" value="ECO:0007669"/>
    <property type="project" value="UniProtKB-KW"/>
</dbReference>
<evidence type="ECO:0000313" key="4">
    <source>
        <dbReference type="Proteomes" id="UP000235162"/>
    </source>
</evidence>
<keyword evidence="4" id="KW-1185">Reference proteome</keyword>
<reference evidence="3 4" key="1">
    <citation type="submission" date="2018-01" db="EMBL/GenBank/DDBJ databases">
        <title>The draft genome sequence of Halioglobus japonicus S1-36.</title>
        <authorList>
            <person name="Du Z.-J."/>
            <person name="Shi M.-J."/>
        </authorList>
    </citation>
    <scope>NUCLEOTIDE SEQUENCE [LARGE SCALE GENOMIC DNA]</scope>
    <source>
        <strain evidence="3 4">S1-36</strain>
    </source>
</reference>
<keyword evidence="3" id="KW-0238">DNA-binding</keyword>